<evidence type="ECO:0000313" key="2">
    <source>
        <dbReference type="Proteomes" id="UP000188602"/>
    </source>
</evidence>
<accession>A0A1V3JSR4</accession>
<sequence length="105" mass="12163">MNLNVVDYLIRHKNERYIISAAVKKVSRNRLVRHIAFYINIDERLINISKDIANVIDEKIQNNGSSNVIVIKGCGSDMVFEILYRFFNRLSVTVPSNGIYTYQLI</sequence>
<dbReference type="Proteomes" id="UP000188602">
    <property type="component" value="Unassembled WGS sequence"/>
</dbReference>
<evidence type="ECO:0000313" key="1">
    <source>
        <dbReference type="EMBL" id="OOF59742.1"/>
    </source>
</evidence>
<gene>
    <name evidence="1" type="ORF">BKL49_02850</name>
</gene>
<dbReference type="RefSeq" id="WP_077423126.1">
    <property type="nucleotide sequence ID" value="NZ_MLHQ01000008.1"/>
</dbReference>
<keyword evidence="2" id="KW-1185">Reference proteome</keyword>
<protein>
    <submittedName>
        <fullName evidence="1">Uncharacterized protein</fullName>
    </submittedName>
</protein>
<name>A0A1V3JSR4_9PAST</name>
<dbReference type="STRING" id="1907939.BKL49_02850"/>
<dbReference type="EMBL" id="MLHQ01000008">
    <property type="protein sequence ID" value="OOF59742.1"/>
    <property type="molecule type" value="Genomic_DNA"/>
</dbReference>
<comment type="caution">
    <text evidence="1">The sequence shown here is derived from an EMBL/GenBank/DDBJ whole genome shotgun (WGS) entry which is preliminary data.</text>
</comment>
<organism evidence="1 2">
    <name type="scientific">Rodentibacter myodis</name>
    <dbReference type="NCBI Taxonomy" id="1907939"/>
    <lineage>
        <taxon>Bacteria</taxon>
        <taxon>Pseudomonadati</taxon>
        <taxon>Pseudomonadota</taxon>
        <taxon>Gammaproteobacteria</taxon>
        <taxon>Pasteurellales</taxon>
        <taxon>Pasteurellaceae</taxon>
        <taxon>Rodentibacter</taxon>
    </lineage>
</organism>
<proteinExistence type="predicted"/>
<dbReference type="AlphaFoldDB" id="A0A1V3JSR4"/>
<dbReference type="OrthoDB" id="9906847at2"/>
<reference evidence="1 2" key="1">
    <citation type="submission" date="2016-10" db="EMBL/GenBank/DDBJ databases">
        <title>Rodentibacter gen. nov. and new species.</title>
        <authorList>
            <person name="Christensen H."/>
        </authorList>
    </citation>
    <scope>NUCLEOTIDE SEQUENCE [LARGE SCALE GENOMIC DNA]</scope>
    <source>
        <strain evidence="1 2">Ac151</strain>
    </source>
</reference>